<dbReference type="InterPro" id="IPR027417">
    <property type="entry name" value="P-loop_NTPase"/>
</dbReference>
<name>A0AAV0AUV9_PHAPC</name>
<dbReference type="Proteomes" id="UP001153365">
    <property type="component" value="Unassembled WGS sequence"/>
</dbReference>
<dbReference type="GO" id="GO:0003723">
    <property type="term" value="F:RNA binding"/>
    <property type="evidence" value="ECO:0007669"/>
    <property type="project" value="TreeGrafter"/>
</dbReference>
<dbReference type="PANTHER" id="PTHR18934">
    <property type="entry name" value="ATP-DEPENDENT RNA HELICASE"/>
    <property type="match status" value="1"/>
</dbReference>
<dbReference type="GO" id="GO:0004386">
    <property type="term" value="F:helicase activity"/>
    <property type="evidence" value="ECO:0007669"/>
    <property type="project" value="TreeGrafter"/>
</dbReference>
<evidence type="ECO:0000313" key="1">
    <source>
        <dbReference type="EMBL" id="CAH7673669.1"/>
    </source>
</evidence>
<protein>
    <submittedName>
        <fullName evidence="1">Uncharacterized protein</fullName>
    </submittedName>
</protein>
<evidence type="ECO:0000313" key="2">
    <source>
        <dbReference type="Proteomes" id="UP001153365"/>
    </source>
</evidence>
<keyword evidence="2" id="KW-1185">Reference proteome</keyword>
<organism evidence="1 2">
    <name type="scientific">Phakopsora pachyrhizi</name>
    <name type="common">Asian soybean rust disease fungus</name>
    <dbReference type="NCBI Taxonomy" id="170000"/>
    <lineage>
        <taxon>Eukaryota</taxon>
        <taxon>Fungi</taxon>
        <taxon>Dikarya</taxon>
        <taxon>Basidiomycota</taxon>
        <taxon>Pucciniomycotina</taxon>
        <taxon>Pucciniomycetes</taxon>
        <taxon>Pucciniales</taxon>
        <taxon>Phakopsoraceae</taxon>
        <taxon>Phakopsora</taxon>
    </lineage>
</organism>
<dbReference type="Gene3D" id="3.40.50.300">
    <property type="entry name" value="P-loop containing nucleotide triphosphate hydrolases"/>
    <property type="match status" value="1"/>
</dbReference>
<dbReference type="AlphaFoldDB" id="A0AAV0AUV9"/>
<gene>
    <name evidence="1" type="ORF">PPACK8108_LOCUS8554</name>
</gene>
<comment type="caution">
    <text evidence="1">The sequence shown here is derived from an EMBL/GenBank/DDBJ whole genome shotgun (WGS) entry which is preliminary data.</text>
</comment>
<dbReference type="PANTHER" id="PTHR18934:SF203">
    <property type="entry name" value="ATP-DEPENDENT RNA HELICASE A"/>
    <property type="match status" value="1"/>
</dbReference>
<proteinExistence type="predicted"/>
<sequence length="59" mass="6342">SGKTTQVPQPILDKAAMRGQGTCCNIICAQPRRIAAISIPQRMANKRKESLGQSVGYQA</sequence>
<accession>A0AAV0AUV9</accession>
<dbReference type="SUPFAM" id="SSF52540">
    <property type="entry name" value="P-loop containing nucleoside triphosphate hydrolases"/>
    <property type="match status" value="1"/>
</dbReference>
<reference evidence="1" key="1">
    <citation type="submission" date="2022-06" db="EMBL/GenBank/DDBJ databases">
        <authorList>
            <consortium name="SYNGENTA / RWTH Aachen University"/>
        </authorList>
    </citation>
    <scope>NUCLEOTIDE SEQUENCE</scope>
</reference>
<feature type="non-terminal residue" evidence="1">
    <location>
        <position position="1"/>
    </location>
</feature>
<dbReference type="EMBL" id="CALTRL010001771">
    <property type="protein sequence ID" value="CAH7673669.1"/>
    <property type="molecule type" value="Genomic_DNA"/>
</dbReference>